<dbReference type="NCBIfam" id="NF000955">
    <property type="entry name" value="PRK00099.1-1"/>
    <property type="match status" value="1"/>
</dbReference>
<accession>A0A7U9TIN9</accession>
<dbReference type="GO" id="GO:1990904">
    <property type="term" value="C:ribonucleoprotein complex"/>
    <property type="evidence" value="ECO:0007669"/>
    <property type="project" value="UniProtKB-KW"/>
</dbReference>
<dbReference type="InterPro" id="IPR047865">
    <property type="entry name" value="Ribosomal_uL10_bac_type"/>
</dbReference>
<evidence type="ECO:0000256" key="5">
    <source>
        <dbReference type="HAMAP-Rule" id="MF_00362"/>
    </source>
</evidence>
<dbReference type="KEGG" id="manr:MPAN_002980"/>
<sequence>MQKANIERKAEAVRELSEKLSRATTVVAFDYPGLTVEQFTKLRSQLREANCEVTVYKNNITKRASIAAGFEELADTFVGAKALAISYDDVVAPAKIIYDFAKESKVVKIAAGIVEGKLADLDMLNELATLPSRETMLTMLAVGLLTPLKELAVGLNMISSEEQPQQ</sequence>
<dbReference type="Gene3D" id="3.30.70.1730">
    <property type="match status" value="1"/>
</dbReference>
<proteinExistence type="inferred from homology"/>
<dbReference type="AlphaFoldDB" id="A0A7U9TIN9"/>
<comment type="subunit">
    <text evidence="5">Part of the ribosomal stalk of the 50S ribosomal subunit. The N-terminus interacts with L11 and the large rRNA to form the base of the stalk. The C-terminus forms an elongated spine to which L12 dimers bind in a sequential fashion forming a multimeric L10(L12)X complex.</text>
</comment>
<protein>
    <recommendedName>
        <fullName evidence="4 5">Large ribosomal subunit protein uL10</fullName>
    </recommendedName>
</protein>
<evidence type="ECO:0000313" key="7">
    <source>
        <dbReference type="Proteomes" id="UP000620133"/>
    </source>
</evidence>
<keyword evidence="7" id="KW-1185">Reference proteome</keyword>
<dbReference type="CDD" id="cd05797">
    <property type="entry name" value="Ribosomal_L10"/>
    <property type="match status" value="1"/>
</dbReference>
<dbReference type="InterPro" id="IPR043141">
    <property type="entry name" value="Ribosomal_uL10-like_sf"/>
</dbReference>
<evidence type="ECO:0000313" key="6">
    <source>
        <dbReference type="EMBL" id="BCR35405.1"/>
    </source>
</evidence>
<dbReference type="SUPFAM" id="SSF160369">
    <property type="entry name" value="Ribosomal protein L10-like"/>
    <property type="match status" value="1"/>
</dbReference>
<evidence type="ECO:0000256" key="4">
    <source>
        <dbReference type="ARBA" id="ARBA00035202"/>
    </source>
</evidence>
<dbReference type="EMBL" id="AP024412">
    <property type="protein sequence ID" value="BCR35405.1"/>
    <property type="molecule type" value="Genomic_DNA"/>
</dbReference>
<comment type="similarity">
    <text evidence="1 5">Belongs to the universal ribosomal protein uL10 family.</text>
</comment>
<dbReference type="Proteomes" id="UP000620133">
    <property type="component" value="Chromosome"/>
</dbReference>
<name>A0A7U9TIN9_9MOLU</name>
<comment type="function">
    <text evidence="5">Forms part of the ribosomal stalk, playing a central role in the interaction of the ribosome with GTP-bound translation factors.</text>
</comment>
<dbReference type="GO" id="GO:0070180">
    <property type="term" value="F:large ribosomal subunit rRNA binding"/>
    <property type="evidence" value="ECO:0007669"/>
    <property type="project" value="UniProtKB-UniRule"/>
</dbReference>
<dbReference type="HAMAP" id="MF_00362">
    <property type="entry name" value="Ribosomal_uL10"/>
    <property type="match status" value="1"/>
</dbReference>
<dbReference type="RefSeq" id="WP_176239679.1">
    <property type="nucleotide sequence ID" value="NZ_AP024412.1"/>
</dbReference>
<dbReference type="Pfam" id="PF00466">
    <property type="entry name" value="Ribosomal_L10"/>
    <property type="match status" value="1"/>
</dbReference>
<gene>
    <name evidence="5 6" type="primary">rplJ</name>
    <name evidence="6" type="ORF">MPAN_002980</name>
</gene>
<organism evidence="6 7">
    <name type="scientific">Mariniplasma anaerobium</name>
    <dbReference type="NCBI Taxonomy" id="2735436"/>
    <lineage>
        <taxon>Bacteria</taxon>
        <taxon>Bacillati</taxon>
        <taxon>Mycoplasmatota</taxon>
        <taxon>Mollicutes</taxon>
        <taxon>Acholeplasmatales</taxon>
        <taxon>Acholeplasmataceae</taxon>
        <taxon>Mariniplasma</taxon>
    </lineage>
</organism>
<keyword evidence="3 5" id="KW-0687">Ribonucleoprotein</keyword>
<keyword evidence="5" id="KW-0699">rRNA-binding</keyword>
<dbReference type="InterPro" id="IPR001790">
    <property type="entry name" value="Ribosomal_uL10"/>
</dbReference>
<evidence type="ECO:0000256" key="3">
    <source>
        <dbReference type="ARBA" id="ARBA00023274"/>
    </source>
</evidence>
<evidence type="ECO:0000256" key="1">
    <source>
        <dbReference type="ARBA" id="ARBA00008889"/>
    </source>
</evidence>
<dbReference type="GO" id="GO:0006412">
    <property type="term" value="P:translation"/>
    <property type="evidence" value="ECO:0007669"/>
    <property type="project" value="UniProtKB-UniRule"/>
</dbReference>
<keyword evidence="5" id="KW-0694">RNA-binding</keyword>
<dbReference type="GO" id="GO:0005840">
    <property type="term" value="C:ribosome"/>
    <property type="evidence" value="ECO:0007669"/>
    <property type="project" value="UniProtKB-KW"/>
</dbReference>
<evidence type="ECO:0000256" key="2">
    <source>
        <dbReference type="ARBA" id="ARBA00022980"/>
    </source>
</evidence>
<dbReference type="InterPro" id="IPR022973">
    <property type="entry name" value="Ribosomal_uL10_bac"/>
</dbReference>
<reference evidence="6" key="1">
    <citation type="submission" date="2021-01" db="EMBL/GenBank/DDBJ databases">
        <title>Draft genome sequence of Acholeplasmataceae bacterium strain Mahy22.</title>
        <authorList>
            <person name="Watanabe M."/>
            <person name="Kojima H."/>
            <person name="Fukui M."/>
        </authorList>
    </citation>
    <scope>NUCLEOTIDE SEQUENCE</scope>
    <source>
        <strain evidence="6">Mahy22</strain>
    </source>
</reference>
<keyword evidence="2 5" id="KW-0689">Ribosomal protein</keyword>
<dbReference type="PANTHER" id="PTHR11560">
    <property type="entry name" value="39S RIBOSOMAL PROTEIN L10, MITOCHONDRIAL"/>
    <property type="match status" value="1"/>
</dbReference>